<feature type="domain" description="Crassvirus muzzle protein N-terminal region" evidence="2">
    <location>
        <begin position="572"/>
        <end position="1612"/>
    </location>
</feature>
<evidence type="ECO:0000313" key="4">
    <source>
        <dbReference type="Proteomes" id="UP000827799"/>
    </source>
</evidence>
<protein>
    <recommendedName>
        <fullName evidence="5">Stabilization protein</fullName>
    </recommendedName>
</protein>
<sequence length="1747" mass="198284">MAMKQSNHAIKGMQRDLTVSKFSPEYAYENMNIRITAREHSTLLSVTNEKGTKEISVPSFRQPNKIIVEPTGKIIMQYPIASSIRGGILTETSDGVQYKYEIVLESGQSESTAYEGHLPITQSVKGFYFIDDLVYDDTYQYWSDLHPLGFIPGGDIKGVPLGSCTIGKYIVIFTKDEAEGIDYIYRLEGINDYFEVTILYQGNLNFSTAYPIQTLGTYENENIQKVYWVDGLNQSRVINIVAEVGTYNGNDKFDFIRGFDTGATTTVEKVPSGTGIFPSGVVQYALTYYNSYAQESTVFYISPLFYTSPTGRGGRPDEVVNNEFRIMVNNPDTNFDGINIYSIIRTSLDGTPSVKRVASVELKARCSIYNKLEISQTYAYTTQIVDPSVVEVFKSGSKALLTDYPYDEVDGKLKWRINVEGDSGIIINKQYDPEHEIYFLDFDKAAGGVANITYDPFTHQIKLERKSLDYGYIFVYAASISNRTYVDYSDNNTTGETLDPTELLYKGGEEVVPYTITQKDNTLFLGNLTIKRSAIPQDIRLGVGDLPLTTEGKDVTVLAPEDTDVYPYKSNLSFDNGVITSFKQGETYRPGLVFLHRTGKWSEAIPIRDFEVDRYITAESYNKIVSSIGSTLINRLIDLGYVAVKPVMVYPSYTDRTVVCQGIINPTLFKANDRPDNSPYSISSWFFRPLFAGYFDDGGLDWARSPRDGGVVLEFRHKRPLPSSFNFNGEIQSQDCISDVSTEAGTQTCPDESEGNFKVDGSICTFHSPDIEFDETVKSLVKNCQIRYVGYAKCKANYSDYSIIGPNSFLKTTRSSDSNYRIINHDYSTMYTKYGGTNYWNGSANERHSSVKKICALPVYVDGVLTRRDPNKNDDWDVLGNDGGYGNWINCAWIVYPWHREASLNNDMDKTGTEGQSLVRTGQYTKKILSNLQYTDTYYIDKEGYYHRSTPPTLYLEGDSQFTGIAEVAVFDSNEDTIIKLPIIKNALDGQQIERVYRGNYNGYHGGTSYPFTMCQMKGQYNPNVANPLVNPGALTEWRQPYTNDQYYWNGSTISGLASEYGRSQSWNMLAQRWQQDGTVYPVLNTTDIVPIRFKSTPHAVIQFNNTTYGQQAAMPVLGWNGGDYWNKGDLPTRSKGYDIQIVSSFGEATNTNVRAFIKEASSTENQLFGKMYKYNTTSKEWEEEEMVADPYTQYRAYSVGTLYVLVKKPSMAYKQYLAPITDDVKSTSRPFGPRAIMQQRVDIIGNTSSQKGGELGDYDGGYIIVDMYRPVVENRFGGTGDAAYTNNIWHPAGSTVNFYNVDGTVKPSVNIEYTEGDTFFQRYDCLKTYPWSNDEKNQIVDLTSFMCETRVNIDGRYDRNRGNKSNLTATPENFNLLNPVYSQKNNFFTYNYTSRDISSIDRFPNTVTWTSEKTNGSVVDTWTNITLASTLDLDGDKGEVISLNTLNNEIFCFQEQGLSNIIFNPRVQIPVSDGVPVEIGNNYKVQGKRYVSNLIGCSNKWSICQTPAGIYFIDNLTNGLYTFDGQSISSLSDKLGFRQFIGANNSLDKWNPVDFKNFRTFYDKTNDDVYFINDKYCLAYSELIGQFTSFMSYEKTPVMLNYRDKFYAVNKNKVWEINGGDYNMFYGEFKPFYVTIVANQDEPVDKIFNTVEYRADVKRDGELMPNETFTQLDVWNEYQHGTLELVNRVGYPSPLKRKFRIWRANIPRDNGNRNRIRNTWAYIKLQMNKESTDSMELHDIGVSFFE</sequence>
<evidence type="ECO:0000313" key="3">
    <source>
        <dbReference type="EMBL" id="QWM90115.1"/>
    </source>
</evidence>
<keyword evidence="4" id="KW-1185">Reference proteome</keyword>
<accession>A0AAE7V313</accession>
<reference evidence="3 4" key="1">
    <citation type="submission" date="2021-04" db="EMBL/GenBank/DDBJ databases">
        <authorList>
            <person name="Shkoporov A.N."/>
            <person name="Stockdale S.R."/>
            <person name="Guerin E."/>
            <person name="Ross R.P."/>
            <person name="Hill C."/>
        </authorList>
    </citation>
    <scope>NUCLEOTIDE SEQUENCE [LARGE SCALE GENOMIC DNA]</scope>
    <source>
        <strain evidence="4">cr18_1</strain>
    </source>
</reference>
<evidence type="ECO:0000259" key="2">
    <source>
        <dbReference type="Pfam" id="PF25731"/>
    </source>
</evidence>
<dbReference type="GeneID" id="75691917"/>
<dbReference type="InterPro" id="IPR057889">
    <property type="entry name" value="crAss_MUZ_N"/>
</dbReference>
<proteinExistence type="predicted"/>
<name>A0AAE7V313_9CAUD</name>
<feature type="domain" description="Crassvirus muzzle protein C-terminal" evidence="1">
    <location>
        <begin position="1621"/>
        <end position="1710"/>
    </location>
</feature>
<organism evidence="3 4">
    <name type="scientific">uncultured phage cr18_1</name>
    <dbReference type="NCBI Taxonomy" id="2986407"/>
    <lineage>
        <taxon>Viruses</taxon>
        <taxon>Duplodnaviria</taxon>
        <taxon>Heunggongvirae</taxon>
        <taxon>Uroviricota</taxon>
        <taxon>Caudoviricetes</taxon>
        <taxon>Crassvirales</taxon>
        <taxon>Steigviridae</taxon>
        <taxon>Asinivirinae</taxon>
        <taxon>Lebriduvirus</taxon>
        <taxon>Lebriduvirus gastrointestinalis</taxon>
    </lineage>
</organism>
<dbReference type="Pfam" id="PF25731">
    <property type="entry name" value="crAss_MUZ"/>
    <property type="match status" value="2"/>
</dbReference>
<feature type="domain" description="Crassvirus muzzle protein N-terminal region" evidence="2">
    <location>
        <begin position="3"/>
        <end position="540"/>
    </location>
</feature>
<gene>
    <name evidence="3" type="primary">gp_22780</name>
</gene>
<evidence type="ECO:0008006" key="5">
    <source>
        <dbReference type="Google" id="ProtNLM"/>
    </source>
</evidence>
<dbReference type="RefSeq" id="YP_010359687.1">
    <property type="nucleotide sequence ID" value="NC_062775.1"/>
</dbReference>
<dbReference type="EMBL" id="MZ130485">
    <property type="protein sequence ID" value="QWM90115.1"/>
    <property type="molecule type" value="Genomic_DNA"/>
</dbReference>
<dbReference type="InterPro" id="IPR057888">
    <property type="entry name" value="crAss_MUZ_C"/>
</dbReference>
<dbReference type="KEGG" id="vg:75691917"/>
<dbReference type="Proteomes" id="UP000827799">
    <property type="component" value="Segment"/>
</dbReference>
<evidence type="ECO:0000259" key="1">
    <source>
        <dbReference type="Pfam" id="PF25729"/>
    </source>
</evidence>
<dbReference type="Pfam" id="PF25729">
    <property type="entry name" value="crAss_MUZ_C"/>
    <property type="match status" value="1"/>
</dbReference>